<dbReference type="NCBIfam" id="TIGR01047">
    <property type="entry name" value="nspC"/>
    <property type="match status" value="1"/>
</dbReference>
<proteinExistence type="predicted"/>
<dbReference type="FunFam" id="3.20.20.10:FF:000012">
    <property type="entry name" value="Carboxynorspermidine/carboxyspermidine decarboxylase"/>
    <property type="match status" value="1"/>
</dbReference>
<protein>
    <submittedName>
        <fullName evidence="8">Carboxynorspermidine decarboxylase</fullName>
        <ecNumber evidence="8">4.1.1.96</ecNumber>
    </submittedName>
</protein>
<dbReference type="Pfam" id="PF00278">
    <property type="entry name" value="Orn_DAP_Arg_deC"/>
    <property type="match status" value="1"/>
</dbReference>
<evidence type="ECO:0000256" key="3">
    <source>
        <dbReference type="ARBA" id="ARBA00022898"/>
    </source>
</evidence>
<evidence type="ECO:0000313" key="8">
    <source>
        <dbReference type="EMBL" id="MQW38475.1"/>
    </source>
</evidence>
<dbReference type="SUPFAM" id="SSF50621">
    <property type="entry name" value="Alanine racemase C-terminal domain-like"/>
    <property type="match status" value="1"/>
</dbReference>
<dbReference type="InterPro" id="IPR022643">
    <property type="entry name" value="De-COase2_C"/>
</dbReference>
<keyword evidence="2" id="KW-0210">Decarboxylase</keyword>
<organism evidence="8 9">
    <name type="scientific">Lactococcus hircilactis</name>
    <dbReference type="NCBI Taxonomy" id="1494462"/>
    <lineage>
        <taxon>Bacteria</taxon>
        <taxon>Bacillati</taxon>
        <taxon>Bacillota</taxon>
        <taxon>Bacilli</taxon>
        <taxon>Lactobacillales</taxon>
        <taxon>Streptococcaceae</taxon>
        <taxon>Lactococcus</taxon>
    </lineage>
</organism>
<dbReference type="GO" id="GO:0008295">
    <property type="term" value="P:spermidine biosynthetic process"/>
    <property type="evidence" value="ECO:0007669"/>
    <property type="project" value="UniProtKB-KW"/>
</dbReference>
<dbReference type="InterPro" id="IPR029066">
    <property type="entry name" value="PLP-binding_barrel"/>
</dbReference>
<reference evidence="8 9" key="1">
    <citation type="submission" date="2019-10" db="EMBL/GenBank/DDBJ databases">
        <authorList>
            <person name="Dong K."/>
        </authorList>
    </citation>
    <scope>NUCLEOTIDE SEQUENCE [LARGE SCALE GENOMIC DNA]</scope>
    <source>
        <strain evidence="8 9">DSM 28960</strain>
    </source>
</reference>
<evidence type="ECO:0000259" key="7">
    <source>
        <dbReference type="Pfam" id="PF00278"/>
    </source>
</evidence>
<feature type="binding site" evidence="6">
    <location>
        <position position="282"/>
    </location>
    <ligand>
        <name>substrate</name>
    </ligand>
</feature>
<accession>A0A7X1Z8K0</accession>
<evidence type="ECO:0000256" key="1">
    <source>
        <dbReference type="ARBA" id="ARBA00001933"/>
    </source>
</evidence>
<dbReference type="GO" id="GO:0009089">
    <property type="term" value="P:lysine biosynthetic process via diaminopimelate"/>
    <property type="evidence" value="ECO:0007669"/>
    <property type="project" value="TreeGrafter"/>
</dbReference>
<dbReference type="PANTHER" id="PTHR43727:SF1">
    <property type="entry name" value="CARBOXYNORSPERMIDINE_CARBOXYSPERMIDINE DECARBOXYLASE"/>
    <property type="match status" value="1"/>
</dbReference>
<dbReference type="SUPFAM" id="SSF51419">
    <property type="entry name" value="PLP-binding barrel"/>
    <property type="match status" value="1"/>
</dbReference>
<keyword evidence="5 8" id="KW-0456">Lyase</keyword>
<comment type="cofactor">
    <cofactor evidence="1">
        <name>pyridoxal 5'-phosphate</name>
        <dbReference type="ChEBI" id="CHEBI:597326"/>
    </cofactor>
</comment>
<feature type="binding site" evidence="6">
    <location>
        <position position="245"/>
    </location>
    <ligand>
        <name>substrate</name>
    </ligand>
</feature>
<dbReference type="Gene3D" id="3.20.20.10">
    <property type="entry name" value="Alanine racemase"/>
    <property type="match status" value="1"/>
</dbReference>
<sequence>MEKERTLMLNTPYYYVDETLLIQNLEILKSVKDQTGCKILLAQKAFSMFSMYPLISQYLDGSAASSLYEVKLGHEKFGGETHIFSPAFSEREFDEILQNCDHLIFNTPAQWKKFGQRALKANKMCGLRINPEFSTQNPEHAIYDPASEGSRLGTTLSVLTEALPDLNGLSGLHFHTLCEQNSDDLAKTLAVIEEKFGALLFEMKWLNFGGGHHITREDYDLALLISEIKRMREKYDLEIYLEPGEAVVLNTGFLVSEVVDFVENAGVINAILDTSAATHMPDVIEMPYRPMVIGSHEAGVCQYTYRMGGPSCLSGDVIGDYSFSTPLKVGDQLIFTDMAHYSMVKNNTFNGIGLPSIAIKQQNGEMKLIKTFGYDDFKMRLS</sequence>
<dbReference type="InterPro" id="IPR005730">
    <property type="entry name" value="Nsp_de-COase"/>
</dbReference>
<evidence type="ECO:0000313" key="9">
    <source>
        <dbReference type="Proteomes" id="UP000439550"/>
    </source>
</evidence>
<gene>
    <name evidence="8" type="primary">nspC</name>
    <name evidence="8" type="ORF">GHI93_00730</name>
</gene>
<dbReference type="OrthoDB" id="9804410at2"/>
<evidence type="ECO:0000256" key="6">
    <source>
        <dbReference type="PIRSR" id="PIRSR038941-1"/>
    </source>
</evidence>
<comment type="caution">
    <text evidence="8">The sequence shown here is derived from an EMBL/GenBank/DDBJ whole genome shotgun (WGS) entry which is preliminary data.</text>
</comment>
<dbReference type="AlphaFoldDB" id="A0A7X1Z8K0"/>
<feature type="domain" description="Orn/DAP/Arg decarboxylase 2 C-terminal" evidence="7">
    <location>
        <begin position="165"/>
        <end position="338"/>
    </location>
</feature>
<dbReference type="InterPro" id="IPR009006">
    <property type="entry name" value="Ala_racemase/Decarboxylase_C"/>
</dbReference>
<keyword evidence="9" id="KW-1185">Reference proteome</keyword>
<dbReference type="CDD" id="cd06829">
    <property type="entry name" value="PLPDE_III_CANSDC"/>
    <property type="match status" value="1"/>
</dbReference>
<name>A0A7X1Z8K0_9LACT</name>
<evidence type="ECO:0000256" key="4">
    <source>
        <dbReference type="ARBA" id="ARBA00023066"/>
    </source>
</evidence>
<dbReference type="PANTHER" id="PTHR43727">
    <property type="entry name" value="DIAMINOPIMELATE DECARBOXYLASE"/>
    <property type="match status" value="1"/>
</dbReference>
<dbReference type="Proteomes" id="UP000439550">
    <property type="component" value="Unassembled WGS sequence"/>
</dbReference>
<dbReference type="GO" id="GO:0008836">
    <property type="term" value="F:diaminopimelate decarboxylase activity"/>
    <property type="evidence" value="ECO:0007669"/>
    <property type="project" value="TreeGrafter"/>
</dbReference>
<dbReference type="GO" id="GO:0045312">
    <property type="term" value="P:nor-spermidine biosynthetic process"/>
    <property type="evidence" value="ECO:0007669"/>
    <property type="project" value="InterPro"/>
</dbReference>
<keyword evidence="4" id="KW-0745">Spermidine biosynthesis</keyword>
<dbReference type="Gene3D" id="2.40.37.10">
    <property type="entry name" value="Lyase, Ornithine Decarboxylase, Chain A, domain 1"/>
    <property type="match status" value="1"/>
</dbReference>
<dbReference type="PIRSF" id="PIRSF038941">
    <property type="entry name" value="NspC"/>
    <property type="match status" value="1"/>
</dbReference>
<keyword evidence="3" id="KW-0663">Pyridoxal phosphate</keyword>
<evidence type="ECO:0000256" key="2">
    <source>
        <dbReference type="ARBA" id="ARBA00022793"/>
    </source>
</evidence>
<evidence type="ECO:0000256" key="5">
    <source>
        <dbReference type="ARBA" id="ARBA00023239"/>
    </source>
</evidence>
<dbReference type="EC" id="4.1.1.96" evidence="8"/>
<dbReference type="EMBL" id="WITJ01000001">
    <property type="protein sequence ID" value="MQW38475.1"/>
    <property type="molecule type" value="Genomic_DNA"/>
</dbReference>